<name>X1MJ76_9ZZZZ</name>
<dbReference type="AlphaFoldDB" id="X1MJ76"/>
<organism evidence="2">
    <name type="scientific">marine sediment metagenome</name>
    <dbReference type="NCBI Taxonomy" id="412755"/>
    <lineage>
        <taxon>unclassified sequences</taxon>
        <taxon>metagenomes</taxon>
        <taxon>ecological metagenomes</taxon>
    </lineage>
</organism>
<dbReference type="PANTHER" id="PTHR34068:SF2">
    <property type="entry name" value="UPF0145 PROTEIN SCO3412"/>
    <property type="match status" value="1"/>
</dbReference>
<sequence length="52" mass="5622">MMAEAREEAIQRMVEDAEKKGANAIISMRFSTSMIMQNAAEVLAYGTGVVLG</sequence>
<gene>
    <name evidence="2" type="ORF">S06H3_14279</name>
</gene>
<evidence type="ECO:0000256" key="1">
    <source>
        <dbReference type="ARBA" id="ARBA00010751"/>
    </source>
</evidence>
<comment type="caution">
    <text evidence="2">The sequence shown here is derived from an EMBL/GenBank/DDBJ whole genome shotgun (WGS) entry which is preliminary data.</text>
</comment>
<dbReference type="PANTHER" id="PTHR34068">
    <property type="entry name" value="UPF0145 PROTEIN YBJQ"/>
    <property type="match status" value="1"/>
</dbReference>
<protein>
    <submittedName>
        <fullName evidence="2">Uncharacterized protein</fullName>
    </submittedName>
</protein>
<proteinExistence type="inferred from homology"/>
<dbReference type="Pfam" id="PF01906">
    <property type="entry name" value="YbjQ_1"/>
    <property type="match status" value="1"/>
</dbReference>
<accession>X1MJ76</accession>
<dbReference type="InterPro" id="IPR002765">
    <property type="entry name" value="UPF0145_YbjQ-like"/>
</dbReference>
<evidence type="ECO:0000313" key="2">
    <source>
        <dbReference type="EMBL" id="GAI18106.1"/>
    </source>
</evidence>
<dbReference type="EMBL" id="BARV01006981">
    <property type="protein sequence ID" value="GAI18106.1"/>
    <property type="molecule type" value="Genomic_DNA"/>
</dbReference>
<dbReference type="Gene3D" id="3.30.110.70">
    <property type="entry name" value="Hypothetical protein apc22750. Chain B"/>
    <property type="match status" value="1"/>
</dbReference>
<comment type="similarity">
    <text evidence="1">Belongs to the UPF0145 family.</text>
</comment>
<dbReference type="SUPFAM" id="SSF117782">
    <property type="entry name" value="YbjQ-like"/>
    <property type="match status" value="1"/>
</dbReference>
<reference evidence="2" key="1">
    <citation type="journal article" date="2014" name="Front. Microbiol.">
        <title>High frequency of phylogenetically diverse reductive dehalogenase-homologous genes in deep subseafloor sedimentary metagenomes.</title>
        <authorList>
            <person name="Kawai M."/>
            <person name="Futagami T."/>
            <person name="Toyoda A."/>
            <person name="Takaki Y."/>
            <person name="Nishi S."/>
            <person name="Hori S."/>
            <person name="Arai W."/>
            <person name="Tsubouchi T."/>
            <person name="Morono Y."/>
            <person name="Uchiyama I."/>
            <person name="Ito T."/>
            <person name="Fujiyama A."/>
            <person name="Inagaki F."/>
            <person name="Takami H."/>
        </authorList>
    </citation>
    <scope>NUCLEOTIDE SEQUENCE</scope>
    <source>
        <strain evidence="2">Expedition CK06-06</strain>
    </source>
</reference>
<dbReference type="InterPro" id="IPR035439">
    <property type="entry name" value="UPF0145_dom_sf"/>
</dbReference>